<evidence type="ECO:0000313" key="4">
    <source>
        <dbReference type="Proteomes" id="UP000662770"/>
    </source>
</evidence>
<evidence type="ECO:0000259" key="2">
    <source>
        <dbReference type="Pfam" id="PF17289"/>
    </source>
</evidence>
<keyword evidence="4" id="KW-1185">Reference proteome</keyword>
<name>A0ABX7QWS9_9GAMM</name>
<sequence>MQGSRNWESLYQQRPKPLDGSLIKRAWPKRYGTPPSEFSRVVISLDTAYKPEQHNDPSVATIWGELDENHYLLHVWRDRVEYPSLKRILASLYMQWRPDAVLIEDKASGQSLIQECREGIKLEGFPKPIRMPVIAIDPQGVNKLDRLIAVSPMIEAGQFWLPVAAPWLPDYESELFGFPLSANDDQVDSTSQYLKWARMHGMNIVYASLNQQKRAEDKPTRQSFAISNRSRSKYRGY</sequence>
<dbReference type="Pfam" id="PF17289">
    <property type="entry name" value="Terminase_6C"/>
    <property type="match status" value="1"/>
</dbReference>
<evidence type="ECO:0000256" key="1">
    <source>
        <dbReference type="ARBA" id="ARBA00022612"/>
    </source>
</evidence>
<organism evidence="3 4">
    <name type="scientific">Shewanella avicenniae</name>
    <dbReference type="NCBI Taxonomy" id="2814294"/>
    <lineage>
        <taxon>Bacteria</taxon>
        <taxon>Pseudomonadati</taxon>
        <taxon>Pseudomonadota</taxon>
        <taxon>Gammaproteobacteria</taxon>
        <taxon>Alteromonadales</taxon>
        <taxon>Shewanellaceae</taxon>
        <taxon>Shewanella</taxon>
    </lineage>
</organism>
<accession>A0ABX7QWS9</accession>
<dbReference type="Gene3D" id="3.30.420.240">
    <property type="match status" value="1"/>
</dbReference>
<feature type="domain" description="Terminase large subunit gp17-like C-terminal" evidence="2">
    <location>
        <begin position="43"/>
        <end position="193"/>
    </location>
</feature>
<keyword evidence="1" id="KW-1188">Viral release from host cell</keyword>
<proteinExistence type="predicted"/>
<protein>
    <submittedName>
        <fullName evidence="3">Phage terminase large subunit</fullName>
    </submittedName>
</protein>
<dbReference type="InterPro" id="IPR006517">
    <property type="entry name" value="Phage_terminase_lsu-like_C"/>
</dbReference>
<gene>
    <name evidence="3" type="primary">terL</name>
    <name evidence="3" type="ORF">JYB87_11935</name>
</gene>
<dbReference type="EMBL" id="CP071503">
    <property type="protein sequence ID" value="QSX35497.1"/>
    <property type="molecule type" value="Genomic_DNA"/>
</dbReference>
<reference evidence="3 4" key="1">
    <citation type="submission" date="2021-03" db="EMBL/GenBank/DDBJ databases">
        <title>Novel species identification of genus Shewanella.</title>
        <authorList>
            <person name="Liu G."/>
            <person name="Zhang Q."/>
        </authorList>
    </citation>
    <scope>NUCLEOTIDE SEQUENCE [LARGE SCALE GENOMIC DNA]</scope>
    <source>
        <strain evidence="3 4">FJAT-51800</strain>
    </source>
</reference>
<dbReference type="NCBIfam" id="TIGR01630">
    <property type="entry name" value="psiM2_ORF9"/>
    <property type="match status" value="1"/>
</dbReference>
<evidence type="ECO:0000313" key="3">
    <source>
        <dbReference type="EMBL" id="QSX35497.1"/>
    </source>
</evidence>
<dbReference type="InterPro" id="IPR035421">
    <property type="entry name" value="Terminase_6C"/>
</dbReference>
<dbReference type="Proteomes" id="UP000662770">
    <property type="component" value="Chromosome"/>
</dbReference>